<feature type="disulfide bond" evidence="8">
    <location>
        <begin position="435"/>
        <end position="447"/>
    </location>
</feature>
<organism evidence="10 11">
    <name type="scientific">Rotaria socialis</name>
    <dbReference type="NCBI Taxonomy" id="392032"/>
    <lineage>
        <taxon>Eukaryota</taxon>
        <taxon>Metazoa</taxon>
        <taxon>Spiralia</taxon>
        <taxon>Gnathifera</taxon>
        <taxon>Rotifera</taxon>
        <taxon>Eurotatoria</taxon>
        <taxon>Bdelloidea</taxon>
        <taxon>Philodinida</taxon>
        <taxon>Philodinidae</taxon>
        <taxon>Rotaria</taxon>
    </lineage>
</organism>
<gene>
    <name evidence="10" type="ORF">FME351_LOCUS8050</name>
</gene>
<evidence type="ECO:0000256" key="6">
    <source>
        <dbReference type="ARBA" id="ARBA00023157"/>
    </source>
</evidence>
<keyword evidence="5" id="KW-0472">Membrane</keyword>
<feature type="disulfide bond" evidence="7">
    <location>
        <begin position="947"/>
        <end position="956"/>
    </location>
</feature>
<dbReference type="InterPro" id="IPR002172">
    <property type="entry name" value="LDrepeatLR_classA_rpt"/>
</dbReference>
<protein>
    <recommendedName>
        <fullName evidence="9">EGF-like domain-containing protein</fullName>
    </recommendedName>
</protein>
<name>A0A817ZHU8_9BILA</name>
<dbReference type="Gene3D" id="2.10.25.10">
    <property type="entry name" value="Laminin"/>
    <property type="match status" value="2"/>
</dbReference>
<evidence type="ECO:0000256" key="5">
    <source>
        <dbReference type="ARBA" id="ARBA00023136"/>
    </source>
</evidence>
<dbReference type="Gene3D" id="4.10.400.10">
    <property type="entry name" value="Low-density Lipoprotein Receptor"/>
    <property type="match status" value="2"/>
</dbReference>
<dbReference type="SUPFAM" id="SSF57424">
    <property type="entry name" value="LDL receptor-like module"/>
    <property type="match status" value="2"/>
</dbReference>
<feature type="disulfide bond" evidence="7">
    <location>
        <begin position="862"/>
        <end position="871"/>
    </location>
</feature>
<feature type="disulfide bond" evidence="8">
    <location>
        <begin position="442"/>
        <end position="460"/>
    </location>
</feature>
<reference evidence="10" key="1">
    <citation type="submission" date="2021-02" db="EMBL/GenBank/DDBJ databases">
        <authorList>
            <person name="Nowell W R."/>
        </authorList>
    </citation>
    <scope>NUCLEOTIDE SEQUENCE</scope>
</reference>
<evidence type="ECO:0000313" key="11">
    <source>
        <dbReference type="Proteomes" id="UP000663869"/>
    </source>
</evidence>
<feature type="disulfide bond" evidence="8">
    <location>
        <begin position="30"/>
        <end position="48"/>
    </location>
</feature>
<comment type="caution">
    <text evidence="10">The sequence shown here is derived from an EMBL/GenBank/DDBJ whole genome shotgun (WGS) entry which is preliminary data.</text>
</comment>
<dbReference type="GO" id="GO:0005886">
    <property type="term" value="C:plasma membrane"/>
    <property type="evidence" value="ECO:0007669"/>
    <property type="project" value="TreeGrafter"/>
</dbReference>
<dbReference type="SUPFAM" id="SSF57196">
    <property type="entry name" value="EGF/Laminin"/>
    <property type="match status" value="2"/>
</dbReference>
<dbReference type="SMART" id="SM00181">
    <property type="entry name" value="EGF"/>
    <property type="match status" value="2"/>
</dbReference>
<evidence type="ECO:0000256" key="4">
    <source>
        <dbReference type="ARBA" id="ARBA00022989"/>
    </source>
</evidence>
<dbReference type="PROSITE" id="PS50026">
    <property type="entry name" value="EGF_3"/>
    <property type="match status" value="2"/>
</dbReference>
<evidence type="ECO:0000256" key="1">
    <source>
        <dbReference type="ARBA" id="ARBA00004167"/>
    </source>
</evidence>
<dbReference type="PANTHER" id="PTHR24270">
    <property type="entry name" value="LOW-DENSITY LIPOPROTEIN RECEPTOR-RELATED"/>
    <property type="match status" value="1"/>
</dbReference>
<feature type="domain" description="EGF-like" evidence="9">
    <location>
        <begin position="919"/>
        <end position="957"/>
    </location>
</feature>
<evidence type="ECO:0000256" key="8">
    <source>
        <dbReference type="PROSITE-ProRule" id="PRU00124"/>
    </source>
</evidence>
<dbReference type="InterPro" id="IPR000742">
    <property type="entry name" value="EGF"/>
</dbReference>
<feature type="disulfide bond" evidence="7">
    <location>
        <begin position="928"/>
        <end position="945"/>
    </location>
</feature>
<dbReference type="PANTHER" id="PTHR24270:SF62">
    <property type="entry name" value="LOW-DENSITY LIPOPROTEIN RECEPTOR-RELATED PROTEIN 2"/>
    <property type="match status" value="1"/>
</dbReference>
<proteinExistence type="predicted"/>
<feature type="disulfide bond" evidence="8">
    <location>
        <begin position="23"/>
        <end position="35"/>
    </location>
</feature>
<evidence type="ECO:0000256" key="3">
    <source>
        <dbReference type="ARBA" id="ARBA00022737"/>
    </source>
</evidence>
<keyword evidence="4" id="KW-1133">Transmembrane helix</keyword>
<accession>A0A817ZHU8</accession>
<sequence>MVAQQCMSGLDENNCDKLEFNECENDEYRCMNGMCIPEEYFLDGEFDCLDWSDEIQYYDDGNCPIEEASAQCDDRICPRNQWPCGDGQCIPDRLQFQRLTQINSQCRNRREQYFMCETHYVKKKWTLPNGRCYEDVGYEEVNVTNRTIHDECQYLLRCILSKGAEQNCSCTDNSCIDRLNTTCPYYDIQFPKAGILAPYILSVYYRTRNASSVAPDFFWINGTIKCQDTLIDIPGAQFSNYSTLPRIEDSLCRYANNRSSFGNKSYYQSCYSHSLTFNNRPYSSRTICSKPGKCVSIYRMRDGFMDCTDEMDETNDYLLDKICSKVQRYRFRCSFEQPTCLSVTALGNLQNDCKNFFDERWFGTSAKLIDVKCNKLWKDECGMLREYIEKSWILSGTNEIVEQVRIPFRSYCNTFRNLASQEDENVNECSDAWVCPEEQWKCNTGQCIEAEWVLDGVWDCFDASDETDLLSSFLSDRTLRLVSYSKLANKSIDLYRTSPFSSISNLTMEFPCFHVNSSNPWDNLTYNRPCISRQKIGDNHVDCYGAIHERNTITHCDQLTMLGYNFKCQSSNQCIPYWDHCSGSRCTINSDDRFWCDIRQNSPTCDIFVDSVCFNGTCVKRGRCNRILECSFGKDEYMCEYEKESKLISVSYRKDKEFGAKNTNNKLRLLGFPADANISKLETDLNSTANSTQAATASPDIKSEPIAYWCNRGVGVHMNNGSIACFCPPQYYGDKCEFHTDRITVLLHLNLSQSIYRVDMNVKIVLKILVLLLFNNETITIGYHPYSIRIEIYERNDSGEPFLIAVWQYPVYFDYLPVYRLAKVLQLTKPTVIQNPCSSNPCNKNQDCQQLMNEKSKYICLCKSNFTGENCSIEDKHCINGFCTVGSLCKPNYRGVLLGNELPFYICLFDMFGEQCNIEYDKCLPNPCQNNGSCYPTAKPDIILCLCTEGYRGSNCELKKPEIQLYVNESVHHIGAVVQYFEIDFISLDLILVHQQVYRTLPTLIEYKNKRKTIPAIILVKLYSSQIELPAEFYLISVHINVASIYATTQVNEKG</sequence>
<dbReference type="PROSITE" id="PS01186">
    <property type="entry name" value="EGF_2"/>
    <property type="match status" value="1"/>
</dbReference>
<dbReference type="InterPro" id="IPR036055">
    <property type="entry name" value="LDL_receptor-like_sf"/>
</dbReference>
<keyword evidence="7" id="KW-0245">EGF-like domain</keyword>
<dbReference type="EMBL" id="CAJNYU010000777">
    <property type="protein sequence ID" value="CAF3389860.1"/>
    <property type="molecule type" value="Genomic_DNA"/>
</dbReference>
<dbReference type="Proteomes" id="UP000663869">
    <property type="component" value="Unassembled WGS sequence"/>
</dbReference>
<dbReference type="PROSITE" id="PS00022">
    <property type="entry name" value="EGF_1"/>
    <property type="match status" value="2"/>
</dbReference>
<dbReference type="InterPro" id="IPR050685">
    <property type="entry name" value="LDLR"/>
</dbReference>
<comment type="subcellular location">
    <subcellularLocation>
        <location evidence="1">Membrane</location>
        <topology evidence="1">Single-pass membrane protein</topology>
    </subcellularLocation>
</comment>
<keyword evidence="3" id="KW-0677">Repeat</keyword>
<dbReference type="PRINTS" id="PR00261">
    <property type="entry name" value="LDLRECEPTOR"/>
</dbReference>
<comment type="caution">
    <text evidence="7">Lacks conserved residue(s) required for the propagation of feature annotation.</text>
</comment>
<keyword evidence="6 7" id="KW-1015">Disulfide bond</keyword>
<keyword evidence="2" id="KW-0812">Transmembrane</keyword>
<evidence type="ECO:0000259" key="9">
    <source>
        <dbReference type="PROSITE" id="PS50026"/>
    </source>
</evidence>
<dbReference type="CDD" id="cd00112">
    <property type="entry name" value="LDLa"/>
    <property type="match status" value="2"/>
</dbReference>
<dbReference type="Pfam" id="PF00057">
    <property type="entry name" value="Ldl_recept_a"/>
    <property type="match status" value="2"/>
</dbReference>
<evidence type="ECO:0000256" key="7">
    <source>
        <dbReference type="PROSITE-ProRule" id="PRU00076"/>
    </source>
</evidence>
<feature type="domain" description="EGF-like" evidence="9">
    <location>
        <begin position="833"/>
        <end position="872"/>
    </location>
</feature>
<dbReference type="SMART" id="SM00192">
    <property type="entry name" value="LDLa"/>
    <property type="match status" value="5"/>
</dbReference>
<evidence type="ECO:0000313" key="10">
    <source>
        <dbReference type="EMBL" id="CAF3389860.1"/>
    </source>
</evidence>
<dbReference type="AlphaFoldDB" id="A0A817ZHU8"/>
<dbReference type="GO" id="GO:0016192">
    <property type="term" value="P:vesicle-mediated transport"/>
    <property type="evidence" value="ECO:0007669"/>
    <property type="project" value="UniProtKB-ARBA"/>
</dbReference>
<evidence type="ECO:0000256" key="2">
    <source>
        <dbReference type="ARBA" id="ARBA00022692"/>
    </source>
</evidence>
<dbReference type="PROSITE" id="PS50068">
    <property type="entry name" value="LDLRA_2"/>
    <property type="match status" value="2"/>
</dbReference>